<proteinExistence type="inferred from homology"/>
<reference evidence="3 4" key="1">
    <citation type="submission" date="2011-07" db="EMBL/GenBank/DDBJ databases">
        <authorList>
            <person name="Coyne R."/>
            <person name="Brami D."/>
            <person name="Johnson J."/>
            <person name="Hostetler J."/>
            <person name="Hannick L."/>
            <person name="Clark T."/>
            <person name="Cassidy-Hanley D."/>
            <person name="Inman J."/>
        </authorList>
    </citation>
    <scope>NUCLEOTIDE SEQUENCE [LARGE SCALE GENOMIC DNA]</scope>
    <source>
        <strain evidence="3 4">G5</strain>
    </source>
</reference>
<dbReference type="Gene3D" id="1.10.472.10">
    <property type="entry name" value="Cyclin-like"/>
    <property type="match status" value="2"/>
</dbReference>
<dbReference type="EMBL" id="GL983484">
    <property type="protein sequence ID" value="EGR33248.1"/>
    <property type="molecule type" value="Genomic_DNA"/>
</dbReference>
<protein>
    <submittedName>
        <fullName evidence="3">N-terminal domain protein</fullName>
        <ecNumber evidence="3">3.1.11.5</ecNumber>
    </submittedName>
</protein>
<organism evidence="3 4">
    <name type="scientific">Ichthyophthirius multifiliis</name>
    <name type="common">White spot disease agent</name>
    <name type="synonym">Ich</name>
    <dbReference type="NCBI Taxonomy" id="5932"/>
    <lineage>
        <taxon>Eukaryota</taxon>
        <taxon>Sar</taxon>
        <taxon>Alveolata</taxon>
        <taxon>Ciliophora</taxon>
        <taxon>Intramacronucleata</taxon>
        <taxon>Oligohymenophorea</taxon>
        <taxon>Hymenostomatida</taxon>
        <taxon>Ophryoglenina</taxon>
        <taxon>Ichthyophthirius</taxon>
    </lineage>
</organism>
<dbReference type="InterPro" id="IPR036915">
    <property type="entry name" value="Cyclin-like_sf"/>
</dbReference>
<keyword evidence="1" id="KW-0195">Cyclin</keyword>
<keyword evidence="4" id="KW-1185">Reference proteome</keyword>
<dbReference type="GO" id="GO:0008854">
    <property type="term" value="F:exodeoxyribonuclease V activity"/>
    <property type="evidence" value="ECO:0007669"/>
    <property type="project" value="UniProtKB-EC"/>
</dbReference>
<dbReference type="SMART" id="SM00385">
    <property type="entry name" value="CYCLIN"/>
    <property type="match status" value="1"/>
</dbReference>
<evidence type="ECO:0000259" key="2">
    <source>
        <dbReference type="SMART" id="SM00385"/>
    </source>
</evidence>
<sequence>MRAKMIDWMIEVTKTYKFTENTFALSINIMDNYFQNSQRQLQPSELHLIGITCMFIASKFEEIIPFNLNILQDKISHKRLSKQQLKNMEFEILYCLDFKIPSTNLHTLIQQIAFYFSLFIFNQEYNDFLKNIFIYIYKQTIFNYQILSIYNNKLIAAGIIYVSLKIIEQFDVQIENNILLDQIGQILHLNKQEIINVSVEILSFAKSYDNIFPNLNNLKKYNGIEFDKQCQLAIQFSQDSQKIFPKQQNQQYQQNIQLQQNFQQENNKENQNIYQILEKNENKIQKTKCKI</sequence>
<dbReference type="SUPFAM" id="SSF47954">
    <property type="entry name" value="Cyclin-like"/>
    <property type="match status" value="1"/>
</dbReference>
<comment type="similarity">
    <text evidence="1">Belongs to the cyclin family.</text>
</comment>
<evidence type="ECO:0000256" key="1">
    <source>
        <dbReference type="RuleBase" id="RU000383"/>
    </source>
</evidence>
<dbReference type="EC" id="3.1.11.5" evidence="3"/>
<dbReference type="STRING" id="857967.G0QNF9"/>
<gene>
    <name evidence="3" type="ORF">IMG5_058030</name>
</gene>
<accession>G0QNF9</accession>
<feature type="domain" description="Cyclin-like" evidence="2">
    <location>
        <begin position="7"/>
        <end position="94"/>
    </location>
</feature>
<dbReference type="InterPro" id="IPR006671">
    <property type="entry name" value="Cyclin_N"/>
</dbReference>
<dbReference type="AlphaFoldDB" id="G0QNF9"/>
<evidence type="ECO:0000313" key="3">
    <source>
        <dbReference type="EMBL" id="EGR33248.1"/>
    </source>
</evidence>
<name>G0QNF9_ICHMU</name>
<dbReference type="eggNOG" id="KOG0654">
    <property type="taxonomic scope" value="Eukaryota"/>
</dbReference>
<dbReference type="Proteomes" id="UP000008983">
    <property type="component" value="Unassembled WGS sequence"/>
</dbReference>
<dbReference type="InParanoid" id="G0QNF9"/>
<keyword evidence="3" id="KW-0378">Hydrolase</keyword>
<dbReference type="FunFam" id="1.10.472.10:FF:000089">
    <property type="entry name" value="Cyclin, N-terminal domain containing protein"/>
    <property type="match status" value="1"/>
</dbReference>
<evidence type="ECO:0000313" key="4">
    <source>
        <dbReference type="Proteomes" id="UP000008983"/>
    </source>
</evidence>
<dbReference type="OMA" id="MIEIFAA"/>
<dbReference type="Pfam" id="PF00134">
    <property type="entry name" value="Cyclin_N"/>
    <property type="match status" value="1"/>
</dbReference>
<dbReference type="InterPro" id="IPR013763">
    <property type="entry name" value="Cyclin-like_dom"/>
</dbReference>
<dbReference type="RefSeq" id="XP_004037234.1">
    <property type="nucleotide sequence ID" value="XM_004037186.1"/>
</dbReference>
<dbReference type="GeneID" id="14909419"/>
<dbReference type="InterPro" id="IPR039361">
    <property type="entry name" value="Cyclin"/>
</dbReference>
<dbReference type="OrthoDB" id="313090at2759"/>
<dbReference type="PANTHER" id="PTHR10177">
    <property type="entry name" value="CYCLINS"/>
    <property type="match status" value="1"/>
</dbReference>